<feature type="region of interest" description="Disordered" evidence="1">
    <location>
        <begin position="1"/>
        <end position="93"/>
    </location>
</feature>
<evidence type="ECO:0000313" key="3">
    <source>
        <dbReference type="Proteomes" id="UP000194236"/>
    </source>
</evidence>
<protein>
    <submittedName>
        <fullName evidence="2">Uncharacterized protein</fullName>
    </submittedName>
</protein>
<reference evidence="2 3" key="1">
    <citation type="submission" date="2017-03" db="EMBL/GenBank/DDBJ databases">
        <title>Genome Survey of Euroglyphus maynei.</title>
        <authorList>
            <person name="Arlian L.G."/>
            <person name="Morgan M.S."/>
            <person name="Rider S.D."/>
        </authorList>
    </citation>
    <scope>NUCLEOTIDE SEQUENCE [LARGE SCALE GENOMIC DNA]</scope>
    <source>
        <strain evidence="2">Arlian Lab</strain>
        <tissue evidence="2">Whole body</tissue>
    </source>
</reference>
<proteinExistence type="predicted"/>
<accession>A0A1Y3BAZ0</accession>
<gene>
    <name evidence="2" type="ORF">BLA29_002995</name>
</gene>
<evidence type="ECO:0000313" key="2">
    <source>
        <dbReference type="EMBL" id="OTF78060.1"/>
    </source>
</evidence>
<dbReference type="EMBL" id="MUJZ01029679">
    <property type="protein sequence ID" value="OTF78060.1"/>
    <property type="molecule type" value="Genomic_DNA"/>
</dbReference>
<feature type="non-terminal residue" evidence="2">
    <location>
        <position position="1"/>
    </location>
</feature>
<comment type="caution">
    <text evidence="2">The sequence shown here is derived from an EMBL/GenBank/DDBJ whole genome shotgun (WGS) entry which is preliminary data.</text>
</comment>
<feature type="compositionally biased region" description="Low complexity" evidence="1">
    <location>
        <begin position="1"/>
        <end position="32"/>
    </location>
</feature>
<dbReference type="AlphaFoldDB" id="A0A1Y3BAZ0"/>
<evidence type="ECO:0000256" key="1">
    <source>
        <dbReference type="SAM" id="MobiDB-lite"/>
    </source>
</evidence>
<keyword evidence="3" id="KW-1185">Reference proteome</keyword>
<organism evidence="2 3">
    <name type="scientific">Euroglyphus maynei</name>
    <name type="common">Mayne's house dust mite</name>
    <dbReference type="NCBI Taxonomy" id="6958"/>
    <lineage>
        <taxon>Eukaryota</taxon>
        <taxon>Metazoa</taxon>
        <taxon>Ecdysozoa</taxon>
        <taxon>Arthropoda</taxon>
        <taxon>Chelicerata</taxon>
        <taxon>Arachnida</taxon>
        <taxon>Acari</taxon>
        <taxon>Acariformes</taxon>
        <taxon>Sarcoptiformes</taxon>
        <taxon>Astigmata</taxon>
        <taxon>Psoroptidia</taxon>
        <taxon>Analgoidea</taxon>
        <taxon>Pyroglyphidae</taxon>
        <taxon>Pyroglyphinae</taxon>
        <taxon>Euroglyphus</taxon>
    </lineage>
</organism>
<name>A0A1Y3BAZ0_EURMA</name>
<sequence length="297" mass="32635">SATTTTTTSTTTTIIANHQQQPSSQLLSNLIQETILNDQEQSSNQIDDNNGNDDDGKNSKQTKSGHSKPSPHKTCSVPNENGEKIKPTKNSRSTAVLVDDPHKIDEVLKELKIRGRRAGRPVNKFMYNHHPNRMLNMNNNSVSQQTQSTSKPTVLLTVRASNLRQSADGTIPKQIVLTATTNDVKNPDKSVMIPIQLETTTNTKSSTTDSTTYLQLMPLKSSIQIDSAVPLKETDKTNEWFSNPNLDDGSFMFPNGDYHQSSSSSMAKTAETVESVPLAPLPTDVCMMILKTLLLIN</sequence>
<dbReference type="Proteomes" id="UP000194236">
    <property type="component" value="Unassembled WGS sequence"/>
</dbReference>